<dbReference type="InterPro" id="IPR004089">
    <property type="entry name" value="MCPsignal_dom"/>
</dbReference>
<dbReference type="PANTHER" id="PTHR32089:SF112">
    <property type="entry name" value="LYSOZYME-LIKE PROTEIN-RELATED"/>
    <property type="match status" value="1"/>
</dbReference>
<evidence type="ECO:0000259" key="9">
    <source>
        <dbReference type="PROSITE" id="PS50885"/>
    </source>
</evidence>
<feature type="domain" description="T-SNARE coiled-coil homology" evidence="8">
    <location>
        <begin position="547"/>
        <end position="609"/>
    </location>
</feature>
<feature type="transmembrane region" description="Helical" evidence="6">
    <location>
        <begin position="295"/>
        <end position="315"/>
    </location>
</feature>
<comment type="subcellular location">
    <subcellularLocation>
        <location evidence="1">Cell inner membrane</location>
        <topology evidence="1">Multi-pass membrane protein</topology>
    </subcellularLocation>
</comment>
<keyword evidence="3 5" id="KW-0807">Transducer</keyword>
<protein>
    <submittedName>
        <fullName evidence="11">Methyl-accepting chemotaxis protein</fullName>
    </submittedName>
</protein>
<dbReference type="Gene3D" id="1.10.287.950">
    <property type="entry name" value="Methyl-accepting chemotaxis protein"/>
    <property type="match status" value="1"/>
</dbReference>
<name>A0A1M7Y2Z7_9BACT</name>
<dbReference type="InterPro" id="IPR000727">
    <property type="entry name" value="T_SNARE_dom"/>
</dbReference>
<proteinExistence type="inferred from homology"/>
<dbReference type="GO" id="GO:0005886">
    <property type="term" value="C:plasma membrane"/>
    <property type="evidence" value="ECO:0007669"/>
    <property type="project" value="UniProtKB-SubCell"/>
</dbReference>
<dbReference type="Pfam" id="PF00672">
    <property type="entry name" value="HAMP"/>
    <property type="match status" value="1"/>
</dbReference>
<dbReference type="PROSITE" id="PS51753">
    <property type="entry name" value="HBM"/>
    <property type="match status" value="1"/>
</dbReference>
<dbReference type="EMBL" id="FRFE01000005">
    <property type="protein sequence ID" value="SHO46430.1"/>
    <property type="molecule type" value="Genomic_DNA"/>
</dbReference>
<gene>
    <name evidence="11" type="ORF">SAMN02745220_01490</name>
</gene>
<evidence type="ECO:0000313" key="12">
    <source>
        <dbReference type="Proteomes" id="UP000184603"/>
    </source>
</evidence>
<dbReference type="PANTHER" id="PTHR32089">
    <property type="entry name" value="METHYL-ACCEPTING CHEMOTAXIS PROTEIN MCPB"/>
    <property type="match status" value="1"/>
</dbReference>
<evidence type="ECO:0000256" key="4">
    <source>
        <dbReference type="ARBA" id="ARBA00029447"/>
    </source>
</evidence>
<organism evidence="11 12">
    <name type="scientific">Desulfopila aestuarii DSM 18488</name>
    <dbReference type="NCBI Taxonomy" id="1121416"/>
    <lineage>
        <taxon>Bacteria</taxon>
        <taxon>Pseudomonadati</taxon>
        <taxon>Thermodesulfobacteriota</taxon>
        <taxon>Desulfobulbia</taxon>
        <taxon>Desulfobulbales</taxon>
        <taxon>Desulfocapsaceae</taxon>
        <taxon>Desulfopila</taxon>
    </lineage>
</organism>
<dbReference type="CDD" id="cd06225">
    <property type="entry name" value="HAMP"/>
    <property type="match status" value="1"/>
</dbReference>
<evidence type="ECO:0000259" key="8">
    <source>
        <dbReference type="PROSITE" id="PS50192"/>
    </source>
</evidence>
<dbReference type="STRING" id="1121416.SAMN02745220_01490"/>
<dbReference type="Pfam" id="PF12729">
    <property type="entry name" value="4HB_MCP_1"/>
    <property type="match status" value="1"/>
</dbReference>
<evidence type="ECO:0000256" key="6">
    <source>
        <dbReference type="SAM" id="Phobius"/>
    </source>
</evidence>
<dbReference type="SUPFAM" id="SSF58104">
    <property type="entry name" value="Methyl-accepting chemotaxis protein (MCP) signaling domain"/>
    <property type="match status" value="1"/>
</dbReference>
<keyword evidence="2" id="KW-1003">Cell membrane</keyword>
<dbReference type="Pfam" id="PF00015">
    <property type="entry name" value="MCPsignal"/>
    <property type="match status" value="1"/>
</dbReference>
<evidence type="ECO:0000313" key="11">
    <source>
        <dbReference type="EMBL" id="SHO46430.1"/>
    </source>
</evidence>
<keyword evidence="2" id="KW-0997">Cell inner membrane</keyword>
<dbReference type="PROSITE" id="PS50111">
    <property type="entry name" value="CHEMOTAXIS_TRANSDUC_2"/>
    <property type="match status" value="1"/>
</dbReference>
<dbReference type="InterPro" id="IPR024478">
    <property type="entry name" value="HlyB_4HB_MCP"/>
</dbReference>
<evidence type="ECO:0000256" key="2">
    <source>
        <dbReference type="ARBA" id="ARBA00022519"/>
    </source>
</evidence>
<evidence type="ECO:0000259" key="7">
    <source>
        <dbReference type="PROSITE" id="PS50111"/>
    </source>
</evidence>
<dbReference type="AlphaFoldDB" id="A0A1M7Y2Z7"/>
<feature type="domain" description="HAMP" evidence="9">
    <location>
        <begin position="317"/>
        <end position="369"/>
    </location>
</feature>
<dbReference type="InterPro" id="IPR003660">
    <property type="entry name" value="HAMP_dom"/>
</dbReference>
<reference evidence="11 12" key="1">
    <citation type="submission" date="2016-12" db="EMBL/GenBank/DDBJ databases">
        <authorList>
            <person name="Song W.-J."/>
            <person name="Kurnit D.M."/>
        </authorList>
    </citation>
    <scope>NUCLEOTIDE SEQUENCE [LARGE SCALE GENOMIC DNA]</scope>
    <source>
        <strain evidence="11 12">DSM 18488</strain>
    </source>
</reference>
<dbReference type="Gene3D" id="6.10.340.10">
    <property type="match status" value="1"/>
</dbReference>
<evidence type="ECO:0000256" key="1">
    <source>
        <dbReference type="ARBA" id="ARBA00004429"/>
    </source>
</evidence>
<dbReference type="PROSITE" id="PS50192">
    <property type="entry name" value="T_SNARE"/>
    <property type="match status" value="1"/>
</dbReference>
<dbReference type="SMART" id="SM00304">
    <property type="entry name" value="HAMP"/>
    <property type="match status" value="2"/>
</dbReference>
<keyword evidence="6" id="KW-0812">Transmembrane</keyword>
<dbReference type="SMART" id="SM00283">
    <property type="entry name" value="MA"/>
    <property type="match status" value="1"/>
</dbReference>
<dbReference type="GO" id="GO:0007165">
    <property type="term" value="P:signal transduction"/>
    <property type="evidence" value="ECO:0007669"/>
    <property type="project" value="UniProtKB-KW"/>
</dbReference>
<evidence type="ECO:0000256" key="3">
    <source>
        <dbReference type="ARBA" id="ARBA00023224"/>
    </source>
</evidence>
<keyword evidence="6" id="KW-1133">Transmembrane helix</keyword>
<feature type="domain" description="Methyl-accepting transducer" evidence="7">
    <location>
        <begin position="388"/>
        <end position="624"/>
    </location>
</feature>
<dbReference type="SMART" id="SM01358">
    <property type="entry name" value="HBM"/>
    <property type="match status" value="1"/>
</dbReference>
<dbReference type="Proteomes" id="UP000184603">
    <property type="component" value="Unassembled WGS sequence"/>
</dbReference>
<sequence length="661" mass="70355">MKSMKLAMKIGVGFGVLILFIVVVSVFSWRGIATLDNGAEEYQRIALNSNLIGRVQANMLNMQMSVKDFINSGSEQAVEEYKQSYAKMSGFMASAHDSIKDTKLGEHLDNMDADIASYNSAFEQIVAFKAERDTSLADLDGGGQAMEATLSELMATAARTGATSTGYKSGLSLRLLLLARLDIDSFLKTNNKDEVDKVTKRLGEFQASLKELRSSLLSVDWQTFVDDIEGKIGGYTATFDRMVELTNSRNQVIDQTLDILGPKIAAAAEEIKLTYVKEQDQLGTKLSATSSSATLTVIIASLIAVVFGCVVSFFLTRAITGPVRKTADFAAVMAGGDFTRQLDIQQGDEIGVMASSLNRMVNELGSMIREVITGVETLSSSSSDLTNVSAHLTSVARDTSEKADSVAASAEEMSTNIQSVSAAMEESSANVGMVASATDEMTATVNEIAMNAEKARAITDNAVRQSHATSQKMASLGDSATKIGRVTETITDISDQTNLLALNATIEAARAGEAGKGFAVVANEIKELAKQTAVATVDIKNQIGEMQQTTSSTITDIEKISTVIQEINEMIATIATAVEEQSATTVEIAGNISQAAQGIGEVNENVAQSTMVVTGITQEIAAINQQSSSVEEGSGKVQVSAQSLADLSIQLQKLVSRFKVR</sequence>
<dbReference type="PROSITE" id="PS50885">
    <property type="entry name" value="HAMP"/>
    <property type="match status" value="1"/>
</dbReference>
<dbReference type="InterPro" id="IPR032255">
    <property type="entry name" value="HBM"/>
</dbReference>
<comment type="similarity">
    <text evidence="4">Belongs to the methyl-accepting chemotaxis (MCP) protein family.</text>
</comment>
<accession>A0A1M7Y2Z7</accession>
<evidence type="ECO:0000256" key="5">
    <source>
        <dbReference type="PROSITE-ProRule" id="PRU00284"/>
    </source>
</evidence>
<feature type="domain" description="HBM" evidence="10">
    <location>
        <begin position="44"/>
        <end position="283"/>
    </location>
</feature>
<keyword evidence="12" id="KW-1185">Reference proteome</keyword>
<keyword evidence="6" id="KW-0472">Membrane</keyword>
<evidence type="ECO:0000259" key="10">
    <source>
        <dbReference type="PROSITE" id="PS51753"/>
    </source>
</evidence>